<dbReference type="PANTHER" id="PTHR42736">
    <property type="entry name" value="PROTEIN-GLUTAMINE GAMMA-GLUTAMYLTRANSFERASE"/>
    <property type="match status" value="1"/>
</dbReference>
<comment type="caution">
    <text evidence="4">The sequence shown here is derived from an EMBL/GenBank/DDBJ whole genome shotgun (WGS) entry which is preliminary data.</text>
</comment>
<feature type="non-terminal residue" evidence="4">
    <location>
        <position position="1"/>
    </location>
</feature>
<keyword evidence="2" id="KW-0812">Transmembrane</keyword>
<dbReference type="PANTHER" id="PTHR42736:SF1">
    <property type="entry name" value="PROTEIN-GLUTAMINE GAMMA-GLUTAMYLTRANSFERASE"/>
    <property type="match status" value="1"/>
</dbReference>
<dbReference type="SUPFAM" id="SSF54001">
    <property type="entry name" value="Cysteine proteinases"/>
    <property type="match status" value="1"/>
</dbReference>
<feature type="domain" description="Transglutaminase-like" evidence="3">
    <location>
        <begin position="301"/>
        <end position="373"/>
    </location>
</feature>
<dbReference type="Gene3D" id="3.10.620.30">
    <property type="match status" value="1"/>
</dbReference>
<name>A0A2W5H6U6_9SPHI</name>
<keyword evidence="2" id="KW-0472">Membrane</keyword>
<dbReference type="EMBL" id="QFOI01000037">
    <property type="protein sequence ID" value="PZP51242.1"/>
    <property type="molecule type" value="Genomic_DNA"/>
</dbReference>
<protein>
    <recommendedName>
        <fullName evidence="3">Transglutaminase-like domain-containing protein</fullName>
    </recommendedName>
</protein>
<evidence type="ECO:0000259" key="3">
    <source>
        <dbReference type="SMART" id="SM00460"/>
    </source>
</evidence>
<evidence type="ECO:0000313" key="5">
    <source>
        <dbReference type="Proteomes" id="UP000249645"/>
    </source>
</evidence>
<dbReference type="InterPro" id="IPR052901">
    <property type="entry name" value="Bact_TGase-like"/>
</dbReference>
<dbReference type="SMART" id="SM00460">
    <property type="entry name" value="TGc"/>
    <property type="match status" value="1"/>
</dbReference>
<dbReference type="InterPro" id="IPR038765">
    <property type="entry name" value="Papain-like_cys_pep_sf"/>
</dbReference>
<feature type="transmembrane region" description="Helical" evidence="2">
    <location>
        <begin position="523"/>
        <end position="549"/>
    </location>
</feature>
<organism evidence="4 5">
    <name type="scientific">Pseudopedobacter saltans</name>
    <dbReference type="NCBI Taxonomy" id="151895"/>
    <lineage>
        <taxon>Bacteria</taxon>
        <taxon>Pseudomonadati</taxon>
        <taxon>Bacteroidota</taxon>
        <taxon>Sphingobacteriia</taxon>
        <taxon>Sphingobacteriales</taxon>
        <taxon>Sphingobacteriaceae</taxon>
        <taxon>Pseudopedobacter</taxon>
    </lineage>
</organism>
<evidence type="ECO:0000313" key="4">
    <source>
        <dbReference type="EMBL" id="PZP51242.1"/>
    </source>
</evidence>
<dbReference type="AlphaFoldDB" id="A0A2W5H6U6"/>
<dbReference type="Pfam" id="PF01841">
    <property type="entry name" value="Transglut_core"/>
    <property type="match status" value="1"/>
</dbReference>
<dbReference type="InterPro" id="IPR002931">
    <property type="entry name" value="Transglutaminase-like"/>
</dbReference>
<keyword evidence="2" id="KW-1133">Transmembrane helix</keyword>
<evidence type="ECO:0000256" key="2">
    <source>
        <dbReference type="SAM" id="Phobius"/>
    </source>
</evidence>
<accession>A0A2W5H6U6</accession>
<feature type="region of interest" description="Disordered" evidence="1">
    <location>
        <begin position="24"/>
        <end position="49"/>
    </location>
</feature>
<reference evidence="4 5" key="1">
    <citation type="submission" date="2017-11" db="EMBL/GenBank/DDBJ databases">
        <title>Infants hospitalized years apart are colonized by the same room-sourced microbial strains.</title>
        <authorList>
            <person name="Brooks B."/>
            <person name="Olm M.R."/>
            <person name="Firek B.A."/>
            <person name="Baker R."/>
            <person name="Thomas B.C."/>
            <person name="Morowitz M.J."/>
            <person name="Banfield J.F."/>
        </authorList>
    </citation>
    <scope>NUCLEOTIDE SEQUENCE [LARGE SCALE GENOMIC DNA]</scope>
    <source>
        <strain evidence="4">S2_009_000_R2_76</strain>
    </source>
</reference>
<sequence length="660" mass="75293">LTLLIGFIFWGQFNQLADRLAEGHFDNKDNSTSMTKKNKDGSMSNNDRLNLTGGLNKGKTLVFVAHLNNFMEDGKTPNPLYFTAFYYNKFDPETQSFMADDSMPSNDLFRPNPSTIPLYFNKVDTTVIKNTKATLKRKIASAEVYKVAMSPEDFVAPSTSFLCQPISIPKEYQNQFKSAYRAQMWVSELNSAYFVYNSGTGSELEMFQEQRFALLRQSENYTNEDPAFMKYYTQYPQGESYEKISKLAHQIGDDKPTVMDKMLAIRDFFLEKDANGKTIFQYSDNPGLPGIPSANKLDYFLFQNKKGYCAYYAGATLMMLRSMGIPSRIVAGYMAVDRSNKNPGWYWFYADQAHAWVQVYFPGYGWMDFDTTVPDENTQQAPQPDGTPPLGNLQTYFVGDGTVTNINKQTKEVDIKLDHFIIQEKTFDANPKVEIKTDASQAKITIDTGSVDFSKLETGMHVTAASSAQTLKELKAPEGIQPNDLLQQLPNPVPVDEIKIVMPESQKKKDQLNDENAAKSATWANVVVVVVSILILLVILFYAAPYLIFQYLKSKAKKSLFYSYQAATYYLYQMGYSRQNDSPSNFAQKVDYTFGADYSQFSNIYQKYKYSKQELTADEQQFASQFLPSFIQKIKQKVPFKKRLVHFLNPFHTLNFFSKN</sequence>
<evidence type="ECO:0000256" key="1">
    <source>
        <dbReference type="SAM" id="MobiDB-lite"/>
    </source>
</evidence>
<feature type="compositionally biased region" description="Polar residues" evidence="1">
    <location>
        <begin position="30"/>
        <end position="49"/>
    </location>
</feature>
<gene>
    <name evidence="4" type="ORF">DI598_03665</name>
</gene>
<dbReference type="Proteomes" id="UP000249645">
    <property type="component" value="Unassembled WGS sequence"/>
</dbReference>
<proteinExistence type="predicted"/>